<dbReference type="EMBL" id="JANBUP010001522">
    <property type="protein sequence ID" value="KAJ2805165.1"/>
    <property type="molecule type" value="Genomic_DNA"/>
</dbReference>
<evidence type="ECO:0000313" key="2">
    <source>
        <dbReference type="Proteomes" id="UP001140096"/>
    </source>
</evidence>
<dbReference type="Proteomes" id="UP001140096">
    <property type="component" value="Unassembled WGS sequence"/>
</dbReference>
<comment type="caution">
    <text evidence="1">The sequence shown here is derived from an EMBL/GenBank/DDBJ whole genome shotgun (WGS) entry which is preliminary data.</text>
</comment>
<sequence>MWSNHGAVRQLLDGTPPLVYPSVTLSGDNFSLPRFNVTRTPWKAIKKLHATPEARNTVHRLSINRIPKRQGLFPRECHCGALETVAHLTGICRDFALLRDQFFPRWIALAHTLAPMIRDELQAAATEAAKNEAAEKHAAAVERAMATNAPPPTPDTQSLIINISLPRLPVVPPELDNWVALPLLQWGALADLKSTTAVHFLQLYQLAAAHFLHLLWVARNDLAYSDTRWTRQRFMVAFNLKLKSSAQAVFPPQSPIMRHAEMVDLTIEDPAPLIAHPPDPCSMHNHTPRNTISNVYTDLVHQGCVVIFPP</sequence>
<accession>A0ACC1LBN5</accession>
<evidence type="ECO:0000313" key="1">
    <source>
        <dbReference type="EMBL" id="KAJ2805165.1"/>
    </source>
</evidence>
<name>A0ACC1LBN5_9FUNG</name>
<proteinExistence type="predicted"/>
<protein>
    <submittedName>
        <fullName evidence="1">Uncharacterized protein</fullName>
    </submittedName>
</protein>
<keyword evidence="2" id="KW-1185">Reference proteome</keyword>
<gene>
    <name evidence="1" type="ORF">H4S07_004080</name>
</gene>
<reference evidence="1" key="1">
    <citation type="submission" date="2022-07" db="EMBL/GenBank/DDBJ databases">
        <title>Phylogenomic reconstructions and comparative analyses of Kickxellomycotina fungi.</title>
        <authorList>
            <person name="Reynolds N.K."/>
            <person name="Stajich J.E."/>
            <person name="Barry K."/>
            <person name="Grigoriev I.V."/>
            <person name="Crous P."/>
            <person name="Smith M.E."/>
        </authorList>
    </citation>
    <scope>NUCLEOTIDE SEQUENCE</scope>
    <source>
        <strain evidence="1">CBS 102833</strain>
    </source>
</reference>
<organism evidence="1 2">
    <name type="scientific">Coemansia furcata</name>
    <dbReference type="NCBI Taxonomy" id="417177"/>
    <lineage>
        <taxon>Eukaryota</taxon>
        <taxon>Fungi</taxon>
        <taxon>Fungi incertae sedis</taxon>
        <taxon>Zoopagomycota</taxon>
        <taxon>Kickxellomycotina</taxon>
        <taxon>Kickxellomycetes</taxon>
        <taxon>Kickxellales</taxon>
        <taxon>Kickxellaceae</taxon>
        <taxon>Coemansia</taxon>
    </lineage>
</organism>